<evidence type="ECO:0000313" key="2">
    <source>
        <dbReference type="EMBL" id="MEN2785069.1"/>
    </source>
</evidence>
<proteinExistence type="predicted"/>
<protein>
    <submittedName>
        <fullName evidence="2">Toll/interleukin-1 receptor domain-containing protein</fullName>
    </submittedName>
</protein>
<feature type="domain" description="TIR" evidence="1">
    <location>
        <begin position="7"/>
        <end position="119"/>
    </location>
</feature>
<evidence type="ECO:0000259" key="1">
    <source>
        <dbReference type="Pfam" id="PF13676"/>
    </source>
</evidence>
<accession>A0ABU9XMM3</accession>
<dbReference type="Pfam" id="PF13676">
    <property type="entry name" value="TIR_2"/>
    <property type="match status" value="1"/>
</dbReference>
<dbReference type="Proteomes" id="UP001404104">
    <property type="component" value="Unassembled WGS sequence"/>
</dbReference>
<name>A0ABU9XMM3_9SPHN</name>
<dbReference type="InterPro" id="IPR035897">
    <property type="entry name" value="Toll_tir_struct_dom_sf"/>
</dbReference>
<gene>
    <name evidence="2" type="ORF">ABC969_01370</name>
</gene>
<evidence type="ECO:0000313" key="3">
    <source>
        <dbReference type="Proteomes" id="UP001404104"/>
    </source>
</evidence>
<organism evidence="2 3">
    <name type="scientific">Sphingomonas qilianensis</name>
    <dbReference type="NCBI Taxonomy" id="1736690"/>
    <lineage>
        <taxon>Bacteria</taxon>
        <taxon>Pseudomonadati</taxon>
        <taxon>Pseudomonadota</taxon>
        <taxon>Alphaproteobacteria</taxon>
        <taxon>Sphingomonadales</taxon>
        <taxon>Sphingomonadaceae</taxon>
        <taxon>Sphingomonas</taxon>
    </lineage>
</organism>
<keyword evidence="3" id="KW-1185">Reference proteome</keyword>
<dbReference type="InterPro" id="IPR000157">
    <property type="entry name" value="TIR_dom"/>
</dbReference>
<dbReference type="SUPFAM" id="SSF52200">
    <property type="entry name" value="Toll/Interleukin receptor TIR domain"/>
    <property type="match status" value="1"/>
</dbReference>
<keyword evidence="2" id="KW-0675">Receptor</keyword>
<dbReference type="Gene3D" id="3.40.50.10140">
    <property type="entry name" value="Toll/interleukin-1 receptor homology (TIR) domain"/>
    <property type="match status" value="1"/>
</dbReference>
<reference evidence="2 3" key="1">
    <citation type="submission" date="2024-05" db="EMBL/GenBank/DDBJ databases">
        <authorList>
            <person name="Liu Q."/>
            <person name="Xin Y.-H."/>
        </authorList>
    </citation>
    <scope>NUCLEOTIDE SEQUENCE [LARGE SCALE GENOMIC DNA]</scope>
    <source>
        <strain evidence="2 3">CGMCC 1.15349</strain>
    </source>
</reference>
<dbReference type="RefSeq" id="WP_345862447.1">
    <property type="nucleotide sequence ID" value="NZ_JBDIMF010000001.1"/>
</dbReference>
<sequence>MMAKPTIFLSHINEEADLAGAFRAAIEESFLGLVDVFQSSYPKSMPIGTNWLDNITKALRDCQAILLFCSPNSVNRPWINFECGAGWGRAIEVVPVCHSGLRPVDLPIPISLLQGVEATDGPGLQQVFEMVAKKLGSRAPTIDQRALTDRAAAFSERYVTDLSVGNYVVLIKRGLDEHLFSILKKVPADTVVPIDAFPQTYFERVKPALDALQENKNLQYSWAVGGIIVDGSPYSGTRGLLTLKLSRSLHEGIQKA</sequence>
<dbReference type="EMBL" id="JBDIMF010000001">
    <property type="protein sequence ID" value="MEN2785069.1"/>
    <property type="molecule type" value="Genomic_DNA"/>
</dbReference>
<comment type="caution">
    <text evidence="2">The sequence shown here is derived from an EMBL/GenBank/DDBJ whole genome shotgun (WGS) entry which is preliminary data.</text>
</comment>